<dbReference type="SUPFAM" id="SSF53756">
    <property type="entry name" value="UDP-Glycosyltransferase/glycogen phosphorylase"/>
    <property type="match status" value="1"/>
</dbReference>
<dbReference type="InterPro" id="IPR028098">
    <property type="entry name" value="Glyco_trans_4-like_N"/>
</dbReference>
<gene>
    <name evidence="3" type="ORF">COV95_00040</name>
</gene>
<reference evidence="3 4" key="1">
    <citation type="submission" date="2017-09" db="EMBL/GenBank/DDBJ databases">
        <title>Depth-based differentiation of microbial function through sediment-hosted aquifers and enrichment of novel symbionts in the deep terrestrial subsurface.</title>
        <authorList>
            <person name="Probst A.J."/>
            <person name="Ladd B."/>
            <person name="Jarett J.K."/>
            <person name="Geller-Mcgrath D.E."/>
            <person name="Sieber C.M."/>
            <person name="Emerson J.B."/>
            <person name="Anantharaman K."/>
            <person name="Thomas B.C."/>
            <person name="Malmstrom R."/>
            <person name="Stieglmeier M."/>
            <person name="Klingl A."/>
            <person name="Woyke T."/>
            <person name="Ryan C.M."/>
            <person name="Banfield J.F."/>
        </authorList>
    </citation>
    <scope>NUCLEOTIDE SEQUENCE [LARGE SCALE GENOMIC DNA]</scope>
    <source>
        <strain evidence="3">CG11_big_fil_rev_8_21_14_0_20_40_24</strain>
    </source>
</reference>
<dbReference type="GO" id="GO:0016757">
    <property type="term" value="F:glycosyltransferase activity"/>
    <property type="evidence" value="ECO:0007669"/>
    <property type="project" value="InterPro"/>
</dbReference>
<evidence type="ECO:0000259" key="2">
    <source>
        <dbReference type="Pfam" id="PF13439"/>
    </source>
</evidence>
<accession>A0A2H0K7F3</accession>
<dbReference type="Gene3D" id="3.40.50.2000">
    <property type="entry name" value="Glycogen Phosphorylase B"/>
    <property type="match status" value="2"/>
</dbReference>
<dbReference type="Pfam" id="PF00534">
    <property type="entry name" value="Glycos_transf_1"/>
    <property type="match status" value="1"/>
</dbReference>
<dbReference type="AlphaFoldDB" id="A0A2H0K7F3"/>
<dbReference type="PANTHER" id="PTHR12526">
    <property type="entry name" value="GLYCOSYLTRANSFERASE"/>
    <property type="match status" value="1"/>
</dbReference>
<evidence type="ECO:0000259" key="1">
    <source>
        <dbReference type="Pfam" id="PF00534"/>
    </source>
</evidence>
<dbReference type="EMBL" id="PCVC01000002">
    <property type="protein sequence ID" value="PIQ67188.1"/>
    <property type="molecule type" value="Genomic_DNA"/>
</dbReference>
<sequence>MSDKESKRRKILYMITKGNFGGAQRYVFDLASNLPSDKFDVVVAFGEGETLAEKLKDRNVRTIGIPSLRRDINLGKEILAFFQIIKIIKDEKPDILHLNSSKIGGLGALAGRITGVKKIIFTGHGWAFNEERGGLSKIIITILHWVTILLCHKTITVSKKLEAQIGKFPFVKNKIIQIYNGIEEIKFLGKEEARRRIAPNIKFPFWIGTISELHKNKGLDFMIEAFSKICAEFPNTVFVVIGEGEERENIQKLIKKHNLENRVFLLGFIKNAAQYIKMFDIFSLTSRTEAFPYAPLEAGMARLPVIASWAGGIPEIISNTENGLLVRVGEISELSLSLSRLILDKKLRENLGENLSQTVRKMFSFTKMIENTKVLYE</sequence>
<dbReference type="Pfam" id="PF13439">
    <property type="entry name" value="Glyco_transf_4"/>
    <property type="match status" value="1"/>
</dbReference>
<evidence type="ECO:0008006" key="5">
    <source>
        <dbReference type="Google" id="ProtNLM"/>
    </source>
</evidence>
<evidence type="ECO:0000313" key="3">
    <source>
        <dbReference type="EMBL" id="PIQ67188.1"/>
    </source>
</evidence>
<dbReference type="Proteomes" id="UP000229834">
    <property type="component" value="Unassembled WGS sequence"/>
</dbReference>
<dbReference type="CDD" id="cd03808">
    <property type="entry name" value="GT4_CapM-like"/>
    <property type="match status" value="1"/>
</dbReference>
<protein>
    <recommendedName>
        <fullName evidence="5">Glycosyltransferase family 1 protein</fullName>
    </recommendedName>
</protein>
<feature type="domain" description="Glycosyl transferase family 1" evidence="1">
    <location>
        <begin position="206"/>
        <end position="354"/>
    </location>
</feature>
<proteinExistence type="predicted"/>
<comment type="caution">
    <text evidence="3">The sequence shown here is derived from an EMBL/GenBank/DDBJ whole genome shotgun (WGS) entry which is preliminary data.</text>
</comment>
<evidence type="ECO:0000313" key="4">
    <source>
        <dbReference type="Proteomes" id="UP000229834"/>
    </source>
</evidence>
<name>A0A2H0K7F3_9BACT</name>
<organism evidence="3 4">
    <name type="scientific">Candidatus Zambryskibacteria bacterium CG11_big_fil_rev_8_21_14_0_20_40_24</name>
    <dbReference type="NCBI Taxonomy" id="1975116"/>
    <lineage>
        <taxon>Bacteria</taxon>
        <taxon>Candidatus Zambryskiibacteriota</taxon>
    </lineage>
</organism>
<dbReference type="InterPro" id="IPR001296">
    <property type="entry name" value="Glyco_trans_1"/>
</dbReference>
<feature type="domain" description="Glycosyltransferase subfamily 4-like N-terminal" evidence="2">
    <location>
        <begin position="20"/>
        <end position="183"/>
    </location>
</feature>
<dbReference type="PANTHER" id="PTHR12526:SF630">
    <property type="entry name" value="GLYCOSYLTRANSFERASE"/>
    <property type="match status" value="1"/>
</dbReference>